<evidence type="ECO:0000256" key="9">
    <source>
        <dbReference type="PROSITE-ProRule" id="PRU00520"/>
    </source>
</evidence>
<evidence type="ECO:0000256" key="4">
    <source>
        <dbReference type="ARBA" id="ARBA00022723"/>
    </source>
</evidence>
<dbReference type="SUPFAM" id="SSF55821">
    <property type="entry name" value="YrdC/RibB"/>
    <property type="match status" value="1"/>
</dbReference>
<dbReference type="InterPro" id="IPR006070">
    <property type="entry name" value="Sua5-like_dom"/>
</dbReference>
<protein>
    <recommendedName>
        <fullName evidence="8">Carbamoyltransferase</fullName>
        <ecNumber evidence="8">6.2.-.-</ecNumber>
    </recommendedName>
</protein>
<keyword evidence="5" id="KW-0863">Zinc-finger</keyword>
<evidence type="ECO:0000313" key="13">
    <source>
        <dbReference type="Proteomes" id="UP001595872"/>
    </source>
</evidence>
<feature type="domain" description="Acylphosphatase-like" evidence="10">
    <location>
        <begin position="13"/>
        <end position="99"/>
    </location>
</feature>
<keyword evidence="3 12" id="KW-0436">Ligase</keyword>
<feature type="active site" evidence="9">
    <location>
        <position position="46"/>
    </location>
</feature>
<dbReference type="InterPro" id="IPR004421">
    <property type="entry name" value="Carbamoyltransferase_HypF"/>
</dbReference>
<dbReference type="PROSITE" id="PS51160">
    <property type="entry name" value="ACYLPHOSPHATASE_3"/>
    <property type="match status" value="1"/>
</dbReference>
<name>A0ABV9TUJ7_9ACTN</name>
<evidence type="ECO:0000256" key="6">
    <source>
        <dbReference type="ARBA" id="ARBA00022833"/>
    </source>
</evidence>
<dbReference type="InterPro" id="IPR011125">
    <property type="entry name" value="Znf_HypF"/>
</dbReference>
<sequence>MRPEDGSSDVRRRLLLRVTGTVQGVGFRPHVHALATGLGLAGTVRNTGGRVEIDVEGDRAVLAEFRRALLADAPPLASVASVEARPLPGTGARGFAILPSAPDAAHASVPSDTATCGDCLRELWDPADRRHRYPFINCTHCGPRYSIIRAVPYDRATTTMAGFAMCAECAREYHDPSDRRFHAQPTCCPACGPRLVLRGEDGDPIERAAELLAAGRIVAVKGIGGFHLACDAADGDAVRELRRRKRRPGKPLAVLVADLDAARALADVEDPAPLTARSAPVVLLPRRPGAPVADSVAPASATLGLLLPYTPLHHLLARRFGRPYVLTSANASGRPLVYEDESALETLADAVLTHDRPIHAPADDSVMAVFRDAPYPLRRARGLAPRPVRLPVAATRPVLACGGAQKATLCLAAGNTAHLSPHLGDLSDYDVLRRYVRTADYLRSLLQVTPEIVAHDLHPDYPSTRYAQALDGVQALAVQHHHAHIASCLADNGATGPVIGVAFDGTGHGPDGTVWGGEFLVADLTGFRRAGHLEHVPLPGGEAAVRAPWRMTAAYLGSDASHLPVATDRPVVWRAVLELLRSGLNCPPTSSAGRLFDAIAALLGGPAEVTHEGQAAIWLEHLAAPSAAGRHQARLTEDDPFRLHATDLVRAALTDLDAGTPPPVIASRFHHGLAFALADGCELVRQRTGLATVALSGGVFQNLLLLDLTVTELERRGFAVLVHRQVPPNDGGLSLGQAAVAAATGQASADAGERVAYQGVQDARAAEGRP</sequence>
<dbReference type="PROSITE" id="PS51163">
    <property type="entry name" value="YRDC"/>
    <property type="match status" value="1"/>
</dbReference>
<dbReference type="InterPro" id="IPR017968">
    <property type="entry name" value="Acylphosphatase_CS"/>
</dbReference>
<evidence type="ECO:0000256" key="1">
    <source>
        <dbReference type="ARBA" id="ARBA00004711"/>
    </source>
</evidence>
<dbReference type="EC" id="6.2.-.-" evidence="8"/>
<comment type="catalytic activity">
    <reaction evidence="9">
        <text>an acyl phosphate + H2O = a carboxylate + phosphate + H(+)</text>
        <dbReference type="Rhea" id="RHEA:14965"/>
        <dbReference type="ChEBI" id="CHEBI:15377"/>
        <dbReference type="ChEBI" id="CHEBI:15378"/>
        <dbReference type="ChEBI" id="CHEBI:29067"/>
        <dbReference type="ChEBI" id="CHEBI:43474"/>
        <dbReference type="ChEBI" id="CHEBI:59918"/>
        <dbReference type="EC" id="3.6.1.7"/>
    </reaction>
</comment>
<dbReference type="Pfam" id="PF22521">
    <property type="entry name" value="HypF_C_2"/>
    <property type="match status" value="1"/>
</dbReference>
<accession>A0ABV9TUJ7</accession>
<comment type="caution">
    <text evidence="12">The sequence shown here is derived from an EMBL/GenBank/DDBJ whole genome shotgun (WGS) entry which is preliminary data.</text>
</comment>
<comment type="pathway">
    <text evidence="1">Protein modification; [NiFe] hydrogenase maturation.</text>
</comment>
<evidence type="ECO:0000256" key="7">
    <source>
        <dbReference type="ARBA" id="ARBA00048220"/>
    </source>
</evidence>
<evidence type="ECO:0000313" key="12">
    <source>
        <dbReference type="EMBL" id="MFC4907108.1"/>
    </source>
</evidence>
<organism evidence="12 13">
    <name type="scientific">Actinomadura gamaensis</name>
    <dbReference type="NCBI Taxonomy" id="1763541"/>
    <lineage>
        <taxon>Bacteria</taxon>
        <taxon>Bacillati</taxon>
        <taxon>Actinomycetota</taxon>
        <taxon>Actinomycetes</taxon>
        <taxon>Streptosporangiales</taxon>
        <taxon>Thermomonosporaceae</taxon>
        <taxon>Actinomadura</taxon>
    </lineage>
</organism>
<dbReference type="RefSeq" id="WP_378252849.1">
    <property type="nucleotide sequence ID" value="NZ_JBHSIT010000002.1"/>
</dbReference>
<dbReference type="InterPro" id="IPR055128">
    <property type="entry name" value="HypF_C_2"/>
</dbReference>
<dbReference type="PANTHER" id="PTHR42959:SF1">
    <property type="entry name" value="CARBAMOYLTRANSFERASE HYPF"/>
    <property type="match status" value="1"/>
</dbReference>
<evidence type="ECO:0000259" key="11">
    <source>
        <dbReference type="PROSITE" id="PS51163"/>
    </source>
</evidence>
<dbReference type="InterPro" id="IPR051060">
    <property type="entry name" value="Carbamoyltrans_HypF-like"/>
</dbReference>
<dbReference type="InterPro" id="IPR041440">
    <property type="entry name" value="HypF_C"/>
</dbReference>
<evidence type="ECO:0000256" key="8">
    <source>
        <dbReference type="PIRNR" id="PIRNR006256"/>
    </source>
</evidence>
<evidence type="ECO:0000256" key="2">
    <source>
        <dbReference type="ARBA" id="ARBA00008097"/>
    </source>
</evidence>
<dbReference type="NCBIfam" id="TIGR00143">
    <property type="entry name" value="hypF"/>
    <property type="match status" value="1"/>
</dbReference>
<dbReference type="EMBL" id="JBHSIT010000002">
    <property type="protein sequence ID" value="MFC4907108.1"/>
    <property type="molecule type" value="Genomic_DNA"/>
</dbReference>
<dbReference type="InterPro" id="IPR036046">
    <property type="entry name" value="Acylphosphatase-like_dom_sf"/>
</dbReference>
<dbReference type="GO" id="GO:0016874">
    <property type="term" value="F:ligase activity"/>
    <property type="evidence" value="ECO:0007669"/>
    <property type="project" value="UniProtKB-KW"/>
</dbReference>
<reference evidence="13" key="1">
    <citation type="journal article" date="2019" name="Int. J. Syst. Evol. Microbiol.">
        <title>The Global Catalogue of Microorganisms (GCM) 10K type strain sequencing project: providing services to taxonomists for standard genome sequencing and annotation.</title>
        <authorList>
            <consortium name="The Broad Institute Genomics Platform"/>
            <consortium name="The Broad Institute Genome Sequencing Center for Infectious Disease"/>
            <person name="Wu L."/>
            <person name="Ma J."/>
        </authorList>
    </citation>
    <scope>NUCLEOTIDE SEQUENCE [LARGE SCALE GENOMIC DNA]</scope>
    <source>
        <strain evidence="13">KLKA75</strain>
    </source>
</reference>
<dbReference type="Pfam" id="PF00708">
    <property type="entry name" value="Acylphosphatase"/>
    <property type="match status" value="1"/>
</dbReference>
<dbReference type="SUPFAM" id="SSF54975">
    <property type="entry name" value="Acylphosphatase/BLUF domain-like"/>
    <property type="match status" value="1"/>
</dbReference>
<evidence type="ECO:0000256" key="3">
    <source>
        <dbReference type="ARBA" id="ARBA00022598"/>
    </source>
</evidence>
<dbReference type="Gene3D" id="3.30.420.40">
    <property type="match status" value="1"/>
</dbReference>
<dbReference type="Gene3D" id="3.30.420.360">
    <property type="match status" value="1"/>
</dbReference>
<dbReference type="PROSITE" id="PS00150">
    <property type="entry name" value="ACYLPHOSPHATASE_1"/>
    <property type="match status" value="1"/>
</dbReference>
<evidence type="ECO:0000259" key="10">
    <source>
        <dbReference type="PROSITE" id="PS51160"/>
    </source>
</evidence>
<evidence type="ECO:0000256" key="5">
    <source>
        <dbReference type="ARBA" id="ARBA00022771"/>
    </source>
</evidence>
<dbReference type="Gene3D" id="3.30.110.120">
    <property type="match status" value="1"/>
</dbReference>
<feature type="domain" description="YrdC-like" evidence="11">
    <location>
        <begin position="202"/>
        <end position="382"/>
    </location>
</feature>
<feature type="active site" evidence="9">
    <location>
        <position position="28"/>
    </location>
</feature>
<comment type="catalytic activity">
    <reaction evidence="7">
        <text>C-terminal L-cysteinyl-[HypE protein] + carbamoyl phosphate + ATP + H2O = C-terminal S-carboxamide-L-cysteinyl-[HypE protein] + AMP + phosphate + diphosphate + H(+)</text>
        <dbReference type="Rhea" id="RHEA:55636"/>
        <dbReference type="Rhea" id="RHEA-COMP:14247"/>
        <dbReference type="Rhea" id="RHEA-COMP:14392"/>
        <dbReference type="ChEBI" id="CHEBI:15377"/>
        <dbReference type="ChEBI" id="CHEBI:15378"/>
        <dbReference type="ChEBI" id="CHEBI:30616"/>
        <dbReference type="ChEBI" id="CHEBI:33019"/>
        <dbReference type="ChEBI" id="CHEBI:43474"/>
        <dbReference type="ChEBI" id="CHEBI:58228"/>
        <dbReference type="ChEBI" id="CHEBI:76913"/>
        <dbReference type="ChEBI" id="CHEBI:139126"/>
        <dbReference type="ChEBI" id="CHEBI:456215"/>
    </reaction>
</comment>
<keyword evidence="9" id="KW-0378">Hydrolase</keyword>
<dbReference type="Pfam" id="PF07503">
    <property type="entry name" value="zf-HYPF"/>
    <property type="match status" value="2"/>
</dbReference>
<keyword evidence="6" id="KW-0862">Zinc</keyword>
<keyword evidence="4" id="KW-0479">Metal-binding</keyword>
<dbReference type="InterPro" id="IPR017945">
    <property type="entry name" value="DHBP_synth_RibB-like_a/b_dom"/>
</dbReference>
<gene>
    <name evidence="12" type="primary">hypF</name>
    <name evidence="12" type="ORF">ACFPCY_07240</name>
</gene>
<dbReference type="Pfam" id="PF17788">
    <property type="entry name" value="HypF_C"/>
    <property type="match status" value="1"/>
</dbReference>
<dbReference type="Gene3D" id="3.90.870.50">
    <property type="match status" value="1"/>
</dbReference>
<keyword evidence="13" id="KW-1185">Reference proteome</keyword>
<comment type="similarity">
    <text evidence="2 8">Belongs to the carbamoyltransferase HypF family.</text>
</comment>
<proteinExistence type="inferred from homology"/>
<dbReference type="PANTHER" id="PTHR42959">
    <property type="entry name" value="CARBAMOYLTRANSFERASE"/>
    <property type="match status" value="1"/>
</dbReference>
<dbReference type="InterPro" id="IPR001792">
    <property type="entry name" value="Acylphosphatase-like_dom"/>
</dbReference>
<dbReference type="PIRSF" id="PIRSF006256">
    <property type="entry name" value="CMPcnvr_hdrg_mat"/>
    <property type="match status" value="1"/>
</dbReference>
<dbReference type="Proteomes" id="UP001595872">
    <property type="component" value="Unassembled WGS sequence"/>
</dbReference>
<dbReference type="Pfam" id="PF01300">
    <property type="entry name" value="Sua5_yciO_yrdC"/>
    <property type="match status" value="1"/>
</dbReference>